<feature type="transmembrane region" description="Helical" evidence="6">
    <location>
        <begin position="253"/>
        <end position="271"/>
    </location>
</feature>
<evidence type="ECO:0000256" key="3">
    <source>
        <dbReference type="ARBA" id="ARBA00022692"/>
    </source>
</evidence>
<dbReference type="InterPro" id="IPR051817">
    <property type="entry name" value="FDH_cytochrome_b556_subunit"/>
</dbReference>
<evidence type="ECO:0000313" key="8">
    <source>
        <dbReference type="Proteomes" id="UP000189670"/>
    </source>
</evidence>
<feature type="transmembrane region" description="Helical" evidence="6">
    <location>
        <begin position="92"/>
        <end position="111"/>
    </location>
</feature>
<keyword evidence="2" id="KW-1003">Cell membrane</keyword>
<sequence length="389" mass="43901">MAHVKAKPVEGKIFTAPVIFLLHVAAVGLFFLIIRYMYGIGAVSNLTDHMPWGVWKIINVIVGAALVCGGYACAFTVYVFNQGRYHRFVRPALLLSLLGYSFAGFSLFYDVGRYWGLFNFLIPKYWQANSVLFEVGICVMSYIAILMLEIAPAIIEKFADMEGPVGVTLNKFYNFLDRFLFLIISLGVLLPTMHQSGLGGLAVVMGQKISPLWQSPLVSLHHLVSCIAMGYGCVIVTEFVLTDEYRDQQYMNLLNKLATFMKNFMFVFLILRMSEVLRSGALPLAFHYDHISFSFWAEVILIILGIFYVRDENARKIPRNLFLGGLFTMVGGSLYRINVYIIGFQPFKGLSYFPSVPELFITLGMISLQLAIFAIIIKTFPIMEKGDHK</sequence>
<evidence type="ECO:0000256" key="5">
    <source>
        <dbReference type="ARBA" id="ARBA00023136"/>
    </source>
</evidence>
<dbReference type="GO" id="GO:0005886">
    <property type="term" value="C:plasma membrane"/>
    <property type="evidence" value="ECO:0007669"/>
    <property type="project" value="UniProtKB-SubCell"/>
</dbReference>
<feature type="transmembrane region" description="Helical" evidence="6">
    <location>
        <begin position="291"/>
        <end position="309"/>
    </location>
</feature>
<comment type="subcellular location">
    <subcellularLocation>
        <location evidence="1">Cell membrane</location>
        <topology evidence="1">Multi-pass membrane protein</topology>
    </subcellularLocation>
</comment>
<feature type="transmembrane region" description="Helical" evidence="6">
    <location>
        <begin position="131"/>
        <end position="155"/>
    </location>
</feature>
<feature type="transmembrane region" description="Helical" evidence="6">
    <location>
        <begin position="175"/>
        <end position="193"/>
    </location>
</feature>
<evidence type="ECO:0000256" key="2">
    <source>
        <dbReference type="ARBA" id="ARBA00022475"/>
    </source>
</evidence>
<gene>
    <name evidence="7" type="ORF">OMM_03847</name>
</gene>
<evidence type="ECO:0000256" key="1">
    <source>
        <dbReference type="ARBA" id="ARBA00004651"/>
    </source>
</evidence>
<feature type="transmembrane region" description="Helical" evidence="6">
    <location>
        <begin position="359"/>
        <end position="380"/>
    </location>
</feature>
<dbReference type="AlphaFoldDB" id="A0A1V1P3V1"/>
<keyword evidence="5 6" id="KW-0472">Membrane</keyword>
<dbReference type="PANTHER" id="PTHR30074">
    <property type="entry name" value="FORMATE DEHYDROGENASE, NITRATE-INDUCIBLE, CYTOCHROME B556 FDN SUBUNIT"/>
    <property type="match status" value="1"/>
</dbReference>
<evidence type="ECO:0000313" key="7">
    <source>
        <dbReference type="EMBL" id="ETR69579.1"/>
    </source>
</evidence>
<feature type="transmembrane region" description="Helical" evidence="6">
    <location>
        <begin position="57"/>
        <end position="80"/>
    </location>
</feature>
<reference evidence="8" key="1">
    <citation type="submission" date="2012-11" db="EMBL/GenBank/DDBJ databases">
        <authorList>
            <person name="Lucero-Rivera Y.E."/>
            <person name="Tovar-Ramirez D."/>
        </authorList>
    </citation>
    <scope>NUCLEOTIDE SEQUENCE [LARGE SCALE GENOMIC DNA]</scope>
    <source>
        <strain evidence="8">Araruama</strain>
    </source>
</reference>
<protein>
    <submittedName>
        <fullName evidence="7">Hydrogenase 2 b cytochrome subunit</fullName>
    </submittedName>
</protein>
<name>A0A1V1P3V1_9BACT</name>
<feature type="transmembrane region" description="Helical" evidence="6">
    <location>
        <begin position="321"/>
        <end position="347"/>
    </location>
</feature>
<keyword evidence="3 6" id="KW-0812">Transmembrane</keyword>
<accession>A0A1V1P3V1</accession>
<dbReference type="EMBL" id="ATBP01000608">
    <property type="protein sequence ID" value="ETR69579.1"/>
    <property type="molecule type" value="Genomic_DNA"/>
</dbReference>
<comment type="caution">
    <text evidence="7">The sequence shown here is derived from an EMBL/GenBank/DDBJ whole genome shotgun (WGS) entry which is preliminary data.</text>
</comment>
<dbReference type="GO" id="GO:0009061">
    <property type="term" value="P:anaerobic respiration"/>
    <property type="evidence" value="ECO:0007669"/>
    <property type="project" value="TreeGrafter"/>
</dbReference>
<proteinExistence type="predicted"/>
<dbReference type="Proteomes" id="UP000189670">
    <property type="component" value="Unassembled WGS sequence"/>
</dbReference>
<keyword evidence="4 6" id="KW-1133">Transmembrane helix</keyword>
<organism evidence="7 8">
    <name type="scientific">Candidatus Magnetoglobus multicellularis str. Araruama</name>
    <dbReference type="NCBI Taxonomy" id="890399"/>
    <lineage>
        <taxon>Bacteria</taxon>
        <taxon>Pseudomonadati</taxon>
        <taxon>Thermodesulfobacteriota</taxon>
        <taxon>Desulfobacteria</taxon>
        <taxon>Desulfobacterales</taxon>
        <taxon>Desulfobacteraceae</taxon>
        <taxon>Candidatus Magnetoglobus</taxon>
    </lineage>
</organism>
<feature type="transmembrane region" description="Helical" evidence="6">
    <location>
        <begin position="12"/>
        <end position="37"/>
    </location>
</feature>
<evidence type="ECO:0000256" key="4">
    <source>
        <dbReference type="ARBA" id="ARBA00022989"/>
    </source>
</evidence>
<dbReference type="PANTHER" id="PTHR30074:SF4">
    <property type="entry name" value="NI_FE-HYDROGENASE 2 B-TYPE CYTOCHROME SUBUNIT-RELATED"/>
    <property type="match status" value="1"/>
</dbReference>
<feature type="transmembrane region" description="Helical" evidence="6">
    <location>
        <begin position="220"/>
        <end position="241"/>
    </location>
</feature>
<evidence type="ECO:0000256" key="6">
    <source>
        <dbReference type="SAM" id="Phobius"/>
    </source>
</evidence>